<evidence type="ECO:0000256" key="1">
    <source>
        <dbReference type="SAM" id="MobiDB-lite"/>
    </source>
</evidence>
<feature type="region of interest" description="Disordered" evidence="1">
    <location>
        <begin position="1"/>
        <end position="25"/>
    </location>
</feature>
<dbReference type="InterPro" id="IPR000073">
    <property type="entry name" value="AB_hydrolase_1"/>
</dbReference>
<evidence type="ECO:0000259" key="2">
    <source>
        <dbReference type="Pfam" id="PF12697"/>
    </source>
</evidence>
<comment type="caution">
    <text evidence="3">The sequence shown here is derived from an EMBL/GenBank/DDBJ whole genome shotgun (WGS) entry which is preliminary data.</text>
</comment>
<proteinExistence type="predicted"/>
<accession>A0ABW2LR38</accession>
<dbReference type="PRINTS" id="PR00111">
    <property type="entry name" value="ABHYDROLASE"/>
</dbReference>
<keyword evidence="3" id="KW-0378">Hydrolase</keyword>
<sequence length="267" mass="28791">MLEPTADPAQEAPITPSGARAPHRRVHDLPSGQVVSWWSGDVDPPVVCLHGAGVSSRELLPLIRELGAPRRTLTFDLPGYGASARAEPPGSLAEFGECVGDFLVTADLAPAHVLGCSFGCQIAVDLAVRHPELVRSCVLIGPTVDPAARGFVRQLGRWARNGRHEPPALSALVLRDYLDAGPRRLVRAFRTALRDRIEDKLPHVVAPTLVLRGEHDAIVPQEWAEEATRLLPRGRLAVRSARGHMVPFSDPGGVAARVAAHLEEVDR</sequence>
<dbReference type="PANTHER" id="PTHR43689:SF8">
    <property type="entry name" value="ALPHA_BETA-HYDROLASES SUPERFAMILY PROTEIN"/>
    <property type="match status" value="1"/>
</dbReference>
<dbReference type="RefSeq" id="WP_380671386.1">
    <property type="nucleotide sequence ID" value="NZ_JBHTCJ010000012.1"/>
</dbReference>
<evidence type="ECO:0000313" key="3">
    <source>
        <dbReference type="EMBL" id="MFC7343970.1"/>
    </source>
</evidence>
<keyword evidence="4" id="KW-1185">Reference proteome</keyword>
<evidence type="ECO:0000313" key="4">
    <source>
        <dbReference type="Proteomes" id="UP001596504"/>
    </source>
</evidence>
<organism evidence="3 4">
    <name type="scientific">Saccharopolyspora griseoalba</name>
    <dbReference type="NCBI Taxonomy" id="1431848"/>
    <lineage>
        <taxon>Bacteria</taxon>
        <taxon>Bacillati</taxon>
        <taxon>Actinomycetota</taxon>
        <taxon>Actinomycetes</taxon>
        <taxon>Pseudonocardiales</taxon>
        <taxon>Pseudonocardiaceae</taxon>
        <taxon>Saccharopolyspora</taxon>
    </lineage>
</organism>
<name>A0ABW2LR38_9PSEU</name>
<dbReference type="SUPFAM" id="SSF53474">
    <property type="entry name" value="alpha/beta-Hydrolases"/>
    <property type="match status" value="1"/>
</dbReference>
<feature type="domain" description="AB hydrolase-1" evidence="2">
    <location>
        <begin position="46"/>
        <end position="256"/>
    </location>
</feature>
<dbReference type="GO" id="GO:0016787">
    <property type="term" value="F:hydrolase activity"/>
    <property type="evidence" value="ECO:0007669"/>
    <property type="project" value="UniProtKB-KW"/>
</dbReference>
<reference evidence="4" key="1">
    <citation type="journal article" date="2019" name="Int. J. Syst. Evol. Microbiol.">
        <title>The Global Catalogue of Microorganisms (GCM) 10K type strain sequencing project: providing services to taxonomists for standard genome sequencing and annotation.</title>
        <authorList>
            <consortium name="The Broad Institute Genomics Platform"/>
            <consortium name="The Broad Institute Genome Sequencing Center for Infectious Disease"/>
            <person name="Wu L."/>
            <person name="Ma J."/>
        </authorList>
    </citation>
    <scope>NUCLEOTIDE SEQUENCE [LARGE SCALE GENOMIC DNA]</scope>
    <source>
        <strain evidence="4">WLHS5</strain>
    </source>
</reference>
<protein>
    <submittedName>
        <fullName evidence="3">Alpha/beta fold hydrolase</fullName>
    </submittedName>
</protein>
<gene>
    <name evidence="3" type="ORF">ACFQRI_21400</name>
</gene>
<dbReference type="Proteomes" id="UP001596504">
    <property type="component" value="Unassembled WGS sequence"/>
</dbReference>
<dbReference type="Pfam" id="PF12697">
    <property type="entry name" value="Abhydrolase_6"/>
    <property type="match status" value="1"/>
</dbReference>
<dbReference type="InterPro" id="IPR029058">
    <property type="entry name" value="AB_hydrolase_fold"/>
</dbReference>
<dbReference type="Gene3D" id="3.40.50.1820">
    <property type="entry name" value="alpha/beta hydrolase"/>
    <property type="match status" value="1"/>
</dbReference>
<dbReference type="PANTHER" id="PTHR43689">
    <property type="entry name" value="HYDROLASE"/>
    <property type="match status" value="1"/>
</dbReference>
<dbReference type="EMBL" id="JBHTCJ010000012">
    <property type="protein sequence ID" value="MFC7343970.1"/>
    <property type="molecule type" value="Genomic_DNA"/>
</dbReference>